<dbReference type="SUPFAM" id="SSF46785">
    <property type="entry name" value="Winged helix' DNA-binding domain"/>
    <property type="match status" value="1"/>
</dbReference>
<dbReference type="Gene3D" id="1.10.10.10">
    <property type="entry name" value="Winged helix-like DNA-binding domain superfamily/Winged helix DNA-binding domain"/>
    <property type="match status" value="1"/>
</dbReference>
<dbReference type="SMART" id="SM00866">
    <property type="entry name" value="UTRA"/>
    <property type="match status" value="1"/>
</dbReference>
<dbReference type="InterPro" id="IPR036390">
    <property type="entry name" value="WH_DNA-bd_sf"/>
</dbReference>
<dbReference type="CDD" id="cd07377">
    <property type="entry name" value="WHTH_GntR"/>
    <property type="match status" value="1"/>
</dbReference>
<dbReference type="AlphaFoldDB" id="A0A1T4MUA9"/>
<dbReference type="Pfam" id="PF07702">
    <property type="entry name" value="UTRA"/>
    <property type="match status" value="1"/>
</dbReference>
<dbReference type="Pfam" id="PF00392">
    <property type="entry name" value="GntR"/>
    <property type="match status" value="1"/>
</dbReference>
<dbReference type="GO" id="GO:0045892">
    <property type="term" value="P:negative regulation of DNA-templated transcription"/>
    <property type="evidence" value="ECO:0007669"/>
    <property type="project" value="TreeGrafter"/>
</dbReference>
<dbReference type="STRING" id="142842.SAMN02745118_01589"/>
<reference evidence="6" key="1">
    <citation type="submission" date="2017-02" db="EMBL/GenBank/DDBJ databases">
        <authorList>
            <person name="Varghese N."/>
            <person name="Submissions S."/>
        </authorList>
    </citation>
    <scope>NUCLEOTIDE SEQUENCE [LARGE SCALE GENOMIC DNA]</scope>
    <source>
        <strain evidence="6">ATCC BAA-73</strain>
    </source>
</reference>
<dbReference type="GO" id="GO:0003700">
    <property type="term" value="F:DNA-binding transcription factor activity"/>
    <property type="evidence" value="ECO:0007669"/>
    <property type="project" value="InterPro"/>
</dbReference>
<keyword evidence="3" id="KW-0804">Transcription</keyword>
<accession>A0A1T4MUA9</accession>
<evidence type="ECO:0000313" key="5">
    <source>
        <dbReference type="EMBL" id="SJZ70491.1"/>
    </source>
</evidence>
<protein>
    <submittedName>
        <fullName evidence="5">GntR family transcriptional regulator</fullName>
    </submittedName>
</protein>
<keyword evidence="6" id="KW-1185">Reference proteome</keyword>
<dbReference type="InterPro" id="IPR036388">
    <property type="entry name" value="WH-like_DNA-bd_sf"/>
</dbReference>
<evidence type="ECO:0000256" key="3">
    <source>
        <dbReference type="ARBA" id="ARBA00023163"/>
    </source>
</evidence>
<dbReference type="InterPro" id="IPR028978">
    <property type="entry name" value="Chorismate_lyase_/UTRA_dom_sf"/>
</dbReference>
<dbReference type="InterPro" id="IPR000524">
    <property type="entry name" value="Tscrpt_reg_HTH_GntR"/>
</dbReference>
<feature type="domain" description="HTH gntR-type" evidence="4">
    <location>
        <begin position="18"/>
        <end position="86"/>
    </location>
</feature>
<dbReference type="SMART" id="SM00345">
    <property type="entry name" value="HTH_GNTR"/>
    <property type="match status" value="1"/>
</dbReference>
<evidence type="ECO:0000313" key="6">
    <source>
        <dbReference type="Proteomes" id="UP000190625"/>
    </source>
</evidence>
<organism evidence="5 6">
    <name type="scientific">Selenihalanaerobacter shriftii</name>
    <dbReference type="NCBI Taxonomy" id="142842"/>
    <lineage>
        <taxon>Bacteria</taxon>
        <taxon>Bacillati</taxon>
        <taxon>Bacillota</taxon>
        <taxon>Clostridia</taxon>
        <taxon>Halanaerobiales</taxon>
        <taxon>Halobacteroidaceae</taxon>
        <taxon>Selenihalanaerobacter</taxon>
    </lineage>
</organism>
<dbReference type="InterPro" id="IPR011663">
    <property type="entry name" value="UTRA"/>
</dbReference>
<gene>
    <name evidence="5" type="ORF">SAMN02745118_01589</name>
</gene>
<dbReference type="RefSeq" id="WP_078810062.1">
    <property type="nucleotide sequence ID" value="NZ_FUWM01000012.1"/>
</dbReference>
<evidence type="ECO:0000256" key="1">
    <source>
        <dbReference type="ARBA" id="ARBA00023015"/>
    </source>
</evidence>
<dbReference type="SUPFAM" id="SSF64288">
    <property type="entry name" value="Chorismate lyase-like"/>
    <property type="match status" value="1"/>
</dbReference>
<name>A0A1T4MUA9_9FIRM</name>
<dbReference type="Proteomes" id="UP000190625">
    <property type="component" value="Unassembled WGS sequence"/>
</dbReference>
<dbReference type="PANTHER" id="PTHR44846">
    <property type="entry name" value="MANNOSYL-D-GLYCERATE TRANSPORT/METABOLISM SYSTEM REPRESSOR MNGR-RELATED"/>
    <property type="match status" value="1"/>
</dbReference>
<keyword evidence="1" id="KW-0805">Transcription regulation</keyword>
<dbReference type="InterPro" id="IPR050679">
    <property type="entry name" value="Bact_HTH_transcr_reg"/>
</dbReference>
<dbReference type="FunFam" id="1.10.10.10:FF:000079">
    <property type="entry name" value="GntR family transcriptional regulator"/>
    <property type="match status" value="1"/>
</dbReference>
<dbReference type="PANTHER" id="PTHR44846:SF1">
    <property type="entry name" value="MANNOSYL-D-GLYCERATE TRANSPORT_METABOLISM SYSTEM REPRESSOR MNGR-RELATED"/>
    <property type="match status" value="1"/>
</dbReference>
<keyword evidence="2" id="KW-0238">DNA-binding</keyword>
<evidence type="ECO:0000259" key="4">
    <source>
        <dbReference type="PROSITE" id="PS50949"/>
    </source>
</evidence>
<dbReference type="OrthoDB" id="457376at2"/>
<proteinExistence type="predicted"/>
<dbReference type="EMBL" id="FUWM01000012">
    <property type="protein sequence ID" value="SJZ70491.1"/>
    <property type="molecule type" value="Genomic_DNA"/>
</dbReference>
<evidence type="ECO:0000256" key="2">
    <source>
        <dbReference type="ARBA" id="ARBA00023125"/>
    </source>
</evidence>
<dbReference type="PRINTS" id="PR00035">
    <property type="entry name" value="HTHGNTR"/>
</dbReference>
<dbReference type="Gene3D" id="3.40.1410.10">
    <property type="entry name" value="Chorismate lyase-like"/>
    <property type="match status" value="1"/>
</dbReference>
<dbReference type="PROSITE" id="PS50949">
    <property type="entry name" value="HTH_GNTR"/>
    <property type="match status" value="1"/>
</dbReference>
<sequence>MIKNYNQEVKKLDKDSVIPIYYQLAKIFEKQILQGRLTPGEALPSENEISEKYDISRMTVRRAISELTNAGMVYTQKGKGTFVAKPKLEDVIFELKNFHEEIRKRGMQPRTKLLGVKIVRADKLLAKKLNVPLNTNCLYYRLLLSTQEEPLVYENKYVVYTKQKPILESELNDPSLSNLATLHGEKFPTMSKRILHASVATEEETVVLGIELNEPVFVVEQTLYDADKNPVGWGKSVCRGDRFKFTSTISWSMDNTTGD</sequence>
<dbReference type="GO" id="GO:0003677">
    <property type="term" value="F:DNA binding"/>
    <property type="evidence" value="ECO:0007669"/>
    <property type="project" value="UniProtKB-KW"/>
</dbReference>